<feature type="compositionally biased region" description="Polar residues" evidence="6">
    <location>
        <begin position="425"/>
        <end position="434"/>
    </location>
</feature>
<feature type="compositionally biased region" description="Polar residues" evidence="6">
    <location>
        <begin position="39"/>
        <end position="51"/>
    </location>
</feature>
<dbReference type="InterPro" id="IPR034977">
    <property type="entry name" value="CPEB1_RRM1"/>
</dbReference>
<dbReference type="GO" id="GO:0003723">
    <property type="term" value="F:RNA binding"/>
    <property type="evidence" value="ECO:0007669"/>
    <property type="project" value="UniProtKB-UniRule"/>
</dbReference>
<keyword evidence="9" id="KW-1185">Reference proteome</keyword>
<dbReference type="EMBL" id="JBJJXI010000059">
    <property type="protein sequence ID" value="KAL3398528.1"/>
    <property type="molecule type" value="Genomic_DNA"/>
</dbReference>
<protein>
    <recommendedName>
        <fullName evidence="7">RRM domain-containing protein</fullName>
    </recommendedName>
</protein>
<dbReference type="PROSITE" id="PS50102">
    <property type="entry name" value="RRM"/>
    <property type="match status" value="1"/>
</dbReference>
<accession>A0ABD2WZP3</accession>
<comment type="caution">
    <text evidence="8">The sequence shown here is derived from an EMBL/GenBank/DDBJ whole genome shotgun (WGS) entry which is preliminary data.</text>
</comment>
<evidence type="ECO:0000313" key="8">
    <source>
        <dbReference type="EMBL" id="KAL3398528.1"/>
    </source>
</evidence>
<evidence type="ECO:0000313" key="9">
    <source>
        <dbReference type="Proteomes" id="UP001627154"/>
    </source>
</evidence>
<sequence>MTSLLHQLAYQYEAEKQQQQQQQQQLQSEVGLDAPGSPASPQAYRQPQQLTSHRDEMQQQQQQQADRDYVSQQRENKMQLQSHEREQHLRELSSLNNLLLDLPTVPSSPTYNAAPGSKFSIGHELVSPTSSTSPSKSVSNGNLDATDMSISDLFGLGSARGSLMSNNQKDHGAQTGFDTSTYKQHNMYYSQQLDRSDNSNGYYSNTTAAEKPYEYSNGYYSNLNQSNSSNYIDTPSSPVSVHTPATPSTPGSMYSNPYSYSSMTSSSSPYNSASSVSSGYNKRFPSSPLRSPPCYARAIRGSPPYSDCSSPSTEYPNHSFGCNNSRSNSPADSDTSASSIDGPLADIIRRCYPQNPWAEVKKYLHSGRATLADLPFIKKCFMEYCQTQQQPSQQQPQTTQQSTPSRSSQHTPMHNHYHHHQNNNTPSRSYFNQESNNNSFNGSHFGNSEKNCCNMSVPRSNPSLISLDKAARIHRKAAAASDANHTWCGELPQRTRKPIGYSSKVFLGGVPWDTTESILVSTFKQFGPIKIEWPGKNQSSIQPKGYVYIVFESEKQVKSLLACCTHDFSNGGRYYYKISSKRMKGKDVRINDTIENVQVIPWALNDSNFVKSSSQKLDPDKTVFVGALHGMMTATGLSKIMNDLFDNVIYVGIDTDKHKYPIGSCRVTFSSKHSFNKAVNAAFIEVKTAEFRKTIQVDPYIEDAPCSSCYVQQGPYFCRDRMCFKYYCHTCWQWVHSSESMSSHEPMSRGLKKNHVIGLTPNAGLNRRWDML</sequence>
<dbReference type="CDD" id="cd12725">
    <property type="entry name" value="RRM2_CPEB1"/>
    <property type="match status" value="1"/>
</dbReference>
<name>A0ABD2WZP3_9HYME</name>
<feature type="region of interest" description="Disordered" evidence="6">
    <location>
        <begin position="271"/>
        <end position="290"/>
    </location>
</feature>
<dbReference type="CDD" id="cd12723">
    <property type="entry name" value="RRM1_CPEB1"/>
    <property type="match status" value="1"/>
</dbReference>
<feature type="compositionally biased region" description="Polar residues" evidence="6">
    <location>
        <begin position="232"/>
        <end position="250"/>
    </location>
</feature>
<feature type="compositionally biased region" description="Polar residues" evidence="6">
    <location>
        <begin position="316"/>
        <end position="339"/>
    </location>
</feature>
<dbReference type="Proteomes" id="UP001627154">
    <property type="component" value="Unassembled WGS sequence"/>
</dbReference>
<gene>
    <name evidence="8" type="ORF">TKK_007679</name>
</gene>
<comment type="similarity">
    <text evidence="1">Belongs to the RRM CPEB family.</text>
</comment>
<feature type="region of interest" description="Disordered" evidence="6">
    <location>
        <begin position="389"/>
        <end position="443"/>
    </location>
</feature>
<keyword evidence="3" id="KW-0810">Translation regulation</keyword>
<evidence type="ECO:0000256" key="6">
    <source>
        <dbReference type="SAM" id="MobiDB-lite"/>
    </source>
</evidence>
<evidence type="ECO:0000256" key="3">
    <source>
        <dbReference type="ARBA" id="ARBA00022845"/>
    </source>
</evidence>
<dbReference type="Pfam" id="PF16366">
    <property type="entry name" value="CEBP_ZZ"/>
    <property type="match status" value="1"/>
</dbReference>
<keyword evidence="4 5" id="KW-0694">RNA-binding</keyword>
<feature type="region of interest" description="Disordered" evidence="6">
    <location>
        <begin position="14"/>
        <end position="88"/>
    </location>
</feature>
<dbReference type="InterPro" id="IPR000504">
    <property type="entry name" value="RRM_dom"/>
</dbReference>
<feature type="compositionally biased region" description="Basic and acidic residues" evidence="6">
    <location>
        <begin position="65"/>
        <end position="88"/>
    </location>
</feature>
<evidence type="ECO:0000256" key="4">
    <source>
        <dbReference type="ARBA" id="ARBA00022884"/>
    </source>
</evidence>
<dbReference type="InterPro" id="IPR035979">
    <property type="entry name" value="RBD_domain_sf"/>
</dbReference>
<dbReference type="FunFam" id="3.30.70.330:FF:000054">
    <property type="entry name" value="Cytoplasmic polyadenylation element-binding protein 1"/>
    <property type="match status" value="1"/>
</dbReference>
<evidence type="ECO:0000256" key="5">
    <source>
        <dbReference type="PROSITE-ProRule" id="PRU00176"/>
    </source>
</evidence>
<evidence type="ECO:0000256" key="2">
    <source>
        <dbReference type="ARBA" id="ARBA00022737"/>
    </source>
</evidence>
<feature type="compositionally biased region" description="Low complexity" evidence="6">
    <location>
        <begin position="389"/>
        <end position="412"/>
    </location>
</feature>
<dbReference type="FunFam" id="3.30.70.330:FF:000086">
    <property type="entry name" value="Putative Cytoplasmic polyadenylation element-binding protein 1"/>
    <property type="match status" value="1"/>
</dbReference>
<keyword evidence="2" id="KW-0677">Repeat</keyword>
<dbReference type="SMART" id="SM00360">
    <property type="entry name" value="RRM"/>
    <property type="match status" value="2"/>
</dbReference>
<feature type="region of interest" description="Disordered" evidence="6">
    <location>
        <begin position="226"/>
        <end position="253"/>
    </location>
</feature>
<proteinExistence type="inferred from homology"/>
<feature type="compositionally biased region" description="Low complexity" evidence="6">
    <location>
        <begin position="14"/>
        <end position="27"/>
    </location>
</feature>
<reference evidence="8 9" key="1">
    <citation type="journal article" date="2024" name="bioRxiv">
        <title>A reference genome for Trichogramma kaykai: A tiny desert-dwelling parasitoid wasp with competing sex-ratio distorters.</title>
        <authorList>
            <person name="Culotta J."/>
            <person name="Lindsey A.R."/>
        </authorList>
    </citation>
    <scope>NUCLEOTIDE SEQUENCE [LARGE SCALE GENOMIC DNA]</scope>
    <source>
        <strain evidence="8 9">KSX58</strain>
    </source>
</reference>
<dbReference type="SUPFAM" id="SSF54928">
    <property type="entry name" value="RNA-binding domain, RBD"/>
    <property type="match status" value="1"/>
</dbReference>
<dbReference type="InterPro" id="IPR034819">
    <property type="entry name" value="CPEB"/>
</dbReference>
<dbReference type="Gene3D" id="3.30.70.330">
    <property type="match status" value="2"/>
</dbReference>
<organism evidence="8 9">
    <name type="scientific">Trichogramma kaykai</name>
    <dbReference type="NCBI Taxonomy" id="54128"/>
    <lineage>
        <taxon>Eukaryota</taxon>
        <taxon>Metazoa</taxon>
        <taxon>Ecdysozoa</taxon>
        <taxon>Arthropoda</taxon>
        <taxon>Hexapoda</taxon>
        <taxon>Insecta</taxon>
        <taxon>Pterygota</taxon>
        <taxon>Neoptera</taxon>
        <taxon>Endopterygota</taxon>
        <taxon>Hymenoptera</taxon>
        <taxon>Apocrita</taxon>
        <taxon>Proctotrupomorpha</taxon>
        <taxon>Chalcidoidea</taxon>
        <taxon>Trichogrammatidae</taxon>
        <taxon>Trichogramma</taxon>
    </lineage>
</organism>
<feature type="region of interest" description="Disordered" evidence="6">
    <location>
        <begin position="316"/>
        <end position="340"/>
    </location>
</feature>
<feature type="domain" description="RRM" evidence="7">
    <location>
        <begin position="503"/>
        <end position="595"/>
    </location>
</feature>
<evidence type="ECO:0000259" key="7">
    <source>
        <dbReference type="PROSITE" id="PS50102"/>
    </source>
</evidence>
<dbReference type="AlphaFoldDB" id="A0ABD2WZP3"/>
<dbReference type="Gene3D" id="4.10.640.40">
    <property type="entry name" value="Cytoplasmic polyadenylation element-binding protein, ZZ domain"/>
    <property type="match status" value="1"/>
</dbReference>
<dbReference type="PANTHER" id="PTHR12566">
    <property type="entry name" value="CYTOPLASMIC POLYADENYLATION ELEMENT BINDING PROTEIN CPEB"/>
    <property type="match status" value="1"/>
</dbReference>
<dbReference type="PANTHER" id="PTHR12566:SF9">
    <property type="entry name" value="CYTOPLASMIC POLYADENYLATION ELEMENT-BINDING PROTEIN 1"/>
    <property type="match status" value="1"/>
</dbReference>
<dbReference type="InterPro" id="IPR038446">
    <property type="entry name" value="CEBP_ZZ_sf"/>
</dbReference>
<dbReference type="GO" id="GO:0006417">
    <property type="term" value="P:regulation of translation"/>
    <property type="evidence" value="ECO:0007669"/>
    <property type="project" value="UniProtKB-KW"/>
</dbReference>
<dbReference type="InterPro" id="IPR012677">
    <property type="entry name" value="Nucleotide-bd_a/b_plait_sf"/>
</dbReference>
<dbReference type="Pfam" id="PF16367">
    <property type="entry name" value="RRM_7"/>
    <property type="match status" value="1"/>
</dbReference>
<feature type="compositionally biased region" description="Low complexity" evidence="6">
    <location>
        <begin position="271"/>
        <end position="280"/>
    </location>
</feature>
<dbReference type="InterPro" id="IPR032296">
    <property type="entry name" value="CEBP_ZZ"/>
</dbReference>
<evidence type="ECO:0000256" key="1">
    <source>
        <dbReference type="ARBA" id="ARBA00010347"/>
    </source>
</evidence>